<evidence type="ECO:0000313" key="1">
    <source>
        <dbReference type="EMBL" id="SDM72023.1"/>
    </source>
</evidence>
<dbReference type="OrthoDB" id="3579809at2"/>
<gene>
    <name evidence="1" type="ORF">SAMN05421869_15339</name>
</gene>
<dbReference type="AlphaFoldDB" id="A0A1G9VIW1"/>
<organism evidence="1 2">
    <name type="scientific">Nonomuraea jiangxiensis</name>
    <dbReference type="NCBI Taxonomy" id="633440"/>
    <lineage>
        <taxon>Bacteria</taxon>
        <taxon>Bacillati</taxon>
        <taxon>Actinomycetota</taxon>
        <taxon>Actinomycetes</taxon>
        <taxon>Streptosporangiales</taxon>
        <taxon>Streptosporangiaceae</taxon>
        <taxon>Nonomuraea</taxon>
    </lineage>
</organism>
<accession>A0A1G9VIW1</accession>
<keyword evidence="2" id="KW-1185">Reference proteome</keyword>
<reference evidence="1 2" key="1">
    <citation type="submission" date="2016-10" db="EMBL/GenBank/DDBJ databases">
        <authorList>
            <person name="de Groot N.N."/>
        </authorList>
    </citation>
    <scope>NUCLEOTIDE SEQUENCE [LARGE SCALE GENOMIC DNA]</scope>
    <source>
        <strain evidence="1 2">CGMCC 4.6533</strain>
    </source>
</reference>
<protein>
    <submittedName>
        <fullName evidence="1">Uncharacterized protein</fullName>
    </submittedName>
</protein>
<proteinExistence type="predicted"/>
<dbReference type="RefSeq" id="WP_090947201.1">
    <property type="nucleotide sequence ID" value="NZ_FNDJ01000053.1"/>
</dbReference>
<name>A0A1G9VIW1_9ACTN</name>
<dbReference type="Proteomes" id="UP000199202">
    <property type="component" value="Unassembled WGS sequence"/>
</dbReference>
<sequence>MRELGRAVQLLTARYATGQLLTARYATGQAALDWRRCLRTLPLEEALRAALADSDPGPQITLAVVVVAAEHHRIATAALDSLLAEAVRRARKADTSWDLLGQAVGMTRQGAAQLSGRLRQRTT</sequence>
<evidence type="ECO:0000313" key="2">
    <source>
        <dbReference type="Proteomes" id="UP000199202"/>
    </source>
</evidence>
<dbReference type="EMBL" id="FNDJ01000053">
    <property type="protein sequence ID" value="SDM72023.1"/>
    <property type="molecule type" value="Genomic_DNA"/>
</dbReference>